<keyword evidence="3" id="KW-0472">Membrane</keyword>
<feature type="non-terminal residue" evidence="5">
    <location>
        <position position="188"/>
    </location>
</feature>
<evidence type="ECO:0000313" key="5">
    <source>
        <dbReference type="EMBL" id="JAQ07038.1"/>
    </source>
</evidence>
<evidence type="ECO:0000259" key="4">
    <source>
        <dbReference type="Pfam" id="PF12894"/>
    </source>
</evidence>
<dbReference type="InterPro" id="IPR024977">
    <property type="entry name" value="Apc4-like_WD40_dom"/>
</dbReference>
<evidence type="ECO:0000256" key="1">
    <source>
        <dbReference type="ARBA" id="ARBA00022574"/>
    </source>
</evidence>
<gene>
    <name evidence="5" type="primary">PRP19B_1</name>
    <name evidence="5" type="ORF">g.28309</name>
</gene>
<dbReference type="EMBL" id="GDHC01011591">
    <property type="protein sequence ID" value="JAQ07038.1"/>
    <property type="molecule type" value="Transcribed_RNA"/>
</dbReference>
<accession>A0A146LFY1</accession>
<dbReference type="Gene3D" id="2.130.10.10">
    <property type="entry name" value="YVTN repeat-like/Quinoprotein amine dehydrogenase"/>
    <property type="match status" value="1"/>
</dbReference>
<dbReference type="PANTHER" id="PTHR44019">
    <property type="entry name" value="WD REPEAT-CONTAINING PROTEIN 55"/>
    <property type="match status" value="1"/>
</dbReference>
<feature type="transmembrane region" description="Helical" evidence="3">
    <location>
        <begin position="163"/>
        <end position="187"/>
    </location>
</feature>
<dbReference type="InterPro" id="IPR015943">
    <property type="entry name" value="WD40/YVTN_repeat-like_dom_sf"/>
</dbReference>
<dbReference type="InterPro" id="IPR050505">
    <property type="entry name" value="WDR55/POC1"/>
</dbReference>
<evidence type="ECO:0000256" key="3">
    <source>
        <dbReference type="SAM" id="Phobius"/>
    </source>
</evidence>
<sequence>MYSCREERVCFVEKQLHSEAVLAIACNGVQVITTGRDRCVKIFTIQGQQPSLQQVQEFTVSEVGTTISMHPSNKFFIVSCGNVCWKVIDSHDGTCYATVTVPNTLATIVQICFHPDGHILGVATTDGAVYIYDLITCSVVVDIQDPSASSVAVSSFDFSENGYHIAIAYVDGTFLSLYLLLCVCVCFF</sequence>
<dbReference type="InterPro" id="IPR036322">
    <property type="entry name" value="WD40_repeat_dom_sf"/>
</dbReference>
<keyword evidence="2" id="KW-0677">Repeat</keyword>
<dbReference type="InterPro" id="IPR001680">
    <property type="entry name" value="WD40_rpt"/>
</dbReference>
<organism evidence="5">
    <name type="scientific">Lygus hesperus</name>
    <name type="common">Western plant bug</name>
    <dbReference type="NCBI Taxonomy" id="30085"/>
    <lineage>
        <taxon>Eukaryota</taxon>
        <taxon>Metazoa</taxon>
        <taxon>Ecdysozoa</taxon>
        <taxon>Arthropoda</taxon>
        <taxon>Hexapoda</taxon>
        <taxon>Insecta</taxon>
        <taxon>Pterygota</taxon>
        <taxon>Neoptera</taxon>
        <taxon>Paraneoptera</taxon>
        <taxon>Hemiptera</taxon>
        <taxon>Heteroptera</taxon>
        <taxon>Panheteroptera</taxon>
        <taxon>Cimicomorpha</taxon>
        <taxon>Miridae</taxon>
        <taxon>Mirini</taxon>
        <taxon>Lygus</taxon>
    </lineage>
</organism>
<proteinExistence type="predicted"/>
<dbReference type="SUPFAM" id="SSF50978">
    <property type="entry name" value="WD40 repeat-like"/>
    <property type="match status" value="1"/>
</dbReference>
<dbReference type="GO" id="GO:0016567">
    <property type="term" value="P:protein ubiquitination"/>
    <property type="evidence" value="ECO:0007669"/>
    <property type="project" value="UniProtKB-UniPathway"/>
</dbReference>
<name>A0A146LFY1_LYGHE</name>
<protein>
    <submittedName>
        <fullName evidence="5">Pre-mRNA-processing factor 19 2</fullName>
    </submittedName>
</protein>
<reference evidence="5" key="1">
    <citation type="journal article" date="2016" name="Gigascience">
        <title>De novo construction of an expanded transcriptome assembly for the western tarnished plant bug, Lygus hesperus.</title>
        <authorList>
            <person name="Tassone E.E."/>
            <person name="Geib S.M."/>
            <person name="Hall B."/>
            <person name="Fabrick J.A."/>
            <person name="Brent C.S."/>
            <person name="Hull J.J."/>
        </authorList>
    </citation>
    <scope>NUCLEOTIDE SEQUENCE</scope>
</reference>
<keyword evidence="3" id="KW-0812">Transmembrane</keyword>
<feature type="domain" description="Anaphase-promoting complex subunit 4-like WD40" evidence="4">
    <location>
        <begin position="103"/>
        <end position="144"/>
    </location>
</feature>
<keyword evidence="3" id="KW-1133">Transmembrane helix</keyword>
<evidence type="ECO:0000256" key="2">
    <source>
        <dbReference type="ARBA" id="ARBA00022737"/>
    </source>
</evidence>
<dbReference type="SMART" id="SM00320">
    <property type="entry name" value="WD40"/>
    <property type="match status" value="4"/>
</dbReference>
<dbReference type="UniPathway" id="UPA00143"/>
<dbReference type="PANTHER" id="PTHR44019:SF8">
    <property type="entry name" value="POC1 CENTRIOLAR PROTEIN HOMOLOG"/>
    <property type="match status" value="1"/>
</dbReference>
<keyword evidence="1" id="KW-0853">WD repeat</keyword>
<dbReference type="AlphaFoldDB" id="A0A146LFY1"/>
<dbReference type="Pfam" id="PF12894">
    <property type="entry name" value="ANAPC4_WD40"/>
    <property type="match status" value="1"/>
</dbReference>